<dbReference type="Gene3D" id="2.40.160.60">
    <property type="entry name" value="Outer membrane protein transport protein (OMPP1/FadL/TodX)"/>
    <property type="match status" value="1"/>
</dbReference>
<dbReference type="AlphaFoldDB" id="I0AMV2"/>
<dbReference type="STRING" id="945713.IALB_2606"/>
<dbReference type="NCBIfam" id="NF033711">
    <property type="entry name" value="T9SS_PorQ"/>
    <property type="match status" value="1"/>
</dbReference>
<proteinExistence type="predicted"/>
<dbReference type="SUPFAM" id="SSF56935">
    <property type="entry name" value="Porins"/>
    <property type="match status" value="1"/>
</dbReference>
<keyword evidence="2" id="KW-1185">Reference proteome</keyword>
<accession>I0AMV2</accession>
<sequence length="304" mass="33418">MVIIISIVSNLSYSQNTYEFLKLDMSARAAALGGSFVANNDDPDVIFYNPAGISMLENNPVSFSFVKHLMDINLASVSFSTEFEDLGRFGAAIKYINYGNFDEADEFGNRTGEFGAGELALVVGYSNLLDANFYYGANVKFIYSSIADRSSNAIAADLGLHYTIPEQFINIGFSILNLGSQISSYYSLKEELPLDVTIGISKKLEKIPVRLSLDFHRLNQDRESFTQRFKAFSVGTEINLSKVLTLRLGYDNERRSDLKIGTTAGIAGFNIGLGAKISEYNFNYGYSSLGLVGALHRVGISTSF</sequence>
<gene>
    <name evidence="1" type="ordered locus">IALB_2606</name>
</gene>
<dbReference type="HOGENOM" id="CLU_069104_0_0_10"/>
<evidence type="ECO:0008006" key="3">
    <source>
        <dbReference type="Google" id="ProtNLM"/>
    </source>
</evidence>
<evidence type="ECO:0000313" key="2">
    <source>
        <dbReference type="Proteomes" id="UP000007394"/>
    </source>
</evidence>
<name>I0AMV2_IGNAJ</name>
<organism evidence="1 2">
    <name type="scientific">Ignavibacterium album (strain DSM 19864 / JCM 16511 / NBRC 101810 / Mat9-16)</name>
    <dbReference type="NCBI Taxonomy" id="945713"/>
    <lineage>
        <taxon>Bacteria</taxon>
        <taxon>Pseudomonadati</taxon>
        <taxon>Ignavibacteriota</taxon>
        <taxon>Ignavibacteria</taxon>
        <taxon>Ignavibacteriales</taxon>
        <taxon>Ignavibacteriaceae</taxon>
        <taxon>Ignavibacterium</taxon>
    </lineage>
</organism>
<dbReference type="NCBIfam" id="NF033709">
    <property type="entry name" value="PorV_fam"/>
    <property type="match status" value="1"/>
</dbReference>
<evidence type="ECO:0000313" key="1">
    <source>
        <dbReference type="EMBL" id="AFH50309.1"/>
    </source>
</evidence>
<protein>
    <recommendedName>
        <fullName evidence="3">Type IX secretion system protein PorQ</fullName>
    </recommendedName>
</protein>
<reference evidence="1 2" key="1">
    <citation type="journal article" date="2012" name="Front. Microbiol.">
        <title>Complete genome of Ignavibacterium album, a metabolically versatile, flagellated, facultative anaerobe from the phylum Chlorobi.</title>
        <authorList>
            <person name="Liu Z."/>
            <person name="Frigaard N.-U."/>
            <person name="Vogl K."/>
            <person name="Iino T."/>
            <person name="Ohkuma M."/>
            <person name="Overmann J."/>
            <person name="Bryant D.A."/>
        </authorList>
    </citation>
    <scope>NUCLEOTIDE SEQUENCE [LARGE SCALE GENOMIC DNA]</scope>
    <source>
        <strain evidence="2">DSM 19864 / JCM 16511 / NBRC 101810 / Mat9-16</strain>
    </source>
</reference>
<dbReference type="Proteomes" id="UP000007394">
    <property type="component" value="Chromosome"/>
</dbReference>
<dbReference type="eggNOG" id="COG2067">
    <property type="taxonomic scope" value="Bacteria"/>
</dbReference>
<dbReference type="KEGG" id="ial:IALB_2606"/>
<dbReference type="EMBL" id="CP003418">
    <property type="protein sequence ID" value="AFH50309.1"/>
    <property type="molecule type" value="Genomic_DNA"/>
</dbReference>